<dbReference type="AlphaFoldDB" id="A0A3P6V2K9"/>
<dbReference type="EMBL" id="UYRV01030264">
    <property type="protein sequence ID" value="VDK84534.1"/>
    <property type="molecule type" value="Genomic_DNA"/>
</dbReference>
<protein>
    <submittedName>
        <fullName evidence="1">Uncharacterized protein</fullName>
    </submittedName>
</protein>
<reference evidence="1 2" key="1">
    <citation type="submission" date="2018-11" db="EMBL/GenBank/DDBJ databases">
        <authorList>
            <consortium name="Pathogen Informatics"/>
        </authorList>
    </citation>
    <scope>NUCLEOTIDE SEQUENCE [LARGE SCALE GENOMIC DNA]</scope>
</reference>
<keyword evidence="2" id="KW-1185">Reference proteome</keyword>
<organism evidence="1 2">
    <name type="scientific">Cylicostephanus goldi</name>
    <name type="common">Nematode worm</name>
    <dbReference type="NCBI Taxonomy" id="71465"/>
    <lineage>
        <taxon>Eukaryota</taxon>
        <taxon>Metazoa</taxon>
        <taxon>Ecdysozoa</taxon>
        <taxon>Nematoda</taxon>
        <taxon>Chromadorea</taxon>
        <taxon>Rhabditida</taxon>
        <taxon>Rhabditina</taxon>
        <taxon>Rhabditomorpha</taxon>
        <taxon>Strongyloidea</taxon>
        <taxon>Strongylidae</taxon>
        <taxon>Cylicostephanus</taxon>
    </lineage>
</organism>
<evidence type="ECO:0000313" key="2">
    <source>
        <dbReference type="Proteomes" id="UP000271889"/>
    </source>
</evidence>
<dbReference type="OrthoDB" id="3237269at2759"/>
<dbReference type="Proteomes" id="UP000271889">
    <property type="component" value="Unassembled WGS sequence"/>
</dbReference>
<sequence>MKSLAGFRSYAVVCGSMTAFTGWTAVMSVRDLPHDVVEGDFLDGFGGGVSRQETGFQNLRPVCFLQEASRHFGRSSDGLLLAFLLPSIVALKTEHSLQENTGYEVDPQSVKHSGSRLDAVLQNSENRLSLRLYGLNVCASSLHYFLNLLFWIFRVLATVVARSHYISFTLYLSSSVALRARVFSPVY</sequence>
<accession>A0A3P6V2K9</accession>
<gene>
    <name evidence="1" type="ORF">CGOC_LOCUS8310</name>
</gene>
<proteinExistence type="predicted"/>
<evidence type="ECO:0000313" key="1">
    <source>
        <dbReference type="EMBL" id="VDK84534.1"/>
    </source>
</evidence>
<name>A0A3P6V2K9_CYLGO</name>